<evidence type="ECO:0000313" key="7">
    <source>
        <dbReference type="EMBL" id="MBO3116129.1"/>
    </source>
</evidence>
<dbReference type="PANTHER" id="PTHR10578">
    <property type="entry name" value="S -2-HYDROXY-ACID OXIDASE-RELATED"/>
    <property type="match status" value="1"/>
</dbReference>
<evidence type="ECO:0000256" key="2">
    <source>
        <dbReference type="ARBA" id="ARBA00022630"/>
    </source>
</evidence>
<evidence type="ECO:0000313" key="8">
    <source>
        <dbReference type="Proteomes" id="UP000676776"/>
    </source>
</evidence>
<comment type="cofactor">
    <cofactor evidence="1">
        <name>FMN</name>
        <dbReference type="ChEBI" id="CHEBI:58210"/>
    </cofactor>
</comment>
<dbReference type="Proteomes" id="UP000676776">
    <property type="component" value="Unassembled WGS sequence"/>
</dbReference>
<dbReference type="SUPFAM" id="SSF51395">
    <property type="entry name" value="FMN-linked oxidoreductases"/>
    <property type="match status" value="1"/>
</dbReference>
<keyword evidence="3" id="KW-0288">FMN</keyword>
<gene>
    <name evidence="7" type="ORF">J4050_05185</name>
</gene>
<evidence type="ECO:0000256" key="4">
    <source>
        <dbReference type="ARBA" id="ARBA00023002"/>
    </source>
</evidence>
<sequence length="384" mass="42552">MSYETYQKDYSNKFPAIEDLAIKAKSRIPHVAWEYLESGTGSEYLLQRNKEAFEAITFTPQFCKGHIEVDVSTQLFGQSYSCPIGIAPVGLTGLMWPKAEHYLAAAAKRYTIPFCLSTVATETPETIGPLVGNNGWFQLYPPKELDLTVSLLNRAKASGFHTLVVTADVPMASRRERTKRAGMTIPPKITPQLIWQGLTHPVWTYETLKHGLPRLRTVEQYTNTTDFKFVSGFVGNRLGGTLDWQYCQKLKALWDGPVVLKGVLHPDDAQRAIDIGLDGIWVSNHGGRQFNGAPASIEALPDIAAMVGNQVPIIFDSGIRTGLDIMRALYEGANFVMLGRPFLYGIAALGTYGADHVIHILKDDLKNNMVQLGITSIEELKSHK</sequence>
<dbReference type="EMBL" id="JAGEVF010000003">
    <property type="protein sequence ID" value="MBO3116129.1"/>
    <property type="molecule type" value="Genomic_DNA"/>
</dbReference>
<feature type="domain" description="FMN hydroxy acid dehydrogenase" evidence="6">
    <location>
        <begin position="9"/>
        <end position="384"/>
    </location>
</feature>
<comment type="caution">
    <text evidence="7">The sequence shown here is derived from an EMBL/GenBank/DDBJ whole genome shotgun (WGS) entry which is preliminary data.</text>
</comment>
<reference evidence="7 8" key="1">
    <citation type="submission" date="2021-03" db="EMBL/GenBank/DDBJ databases">
        <title>Winogradskyella sp. nov., isolated from costal sediment.</title>
        <authorList>
            <person name="Gao C."/>
        </authorList>
    </citation>
    <scope>NUCLEOTIDE SEQUENCE [LARGE SCALE GENOMIC DNA]</scope>
    <source>
        <strain evidence="7 8">DF17</strain>
    </source>
</reference>
<dbReference type="PROSITE" id="PS51349">
    <property type="entry name" value="FMN_HYDROXY_ACID_DH_2"/>
    <property type="match status" value="1"/>
</dbReference>
<keyword evidence="8" id="KW-1185">Reference proteome</keyword>
<dbReference type="InterPro" id="IPR000262">
    <property type="entry name" value="FMN-dep_DH"/>
</dbReference>
<dbReference type="InterPro" id="IPR012133">
    <property type="entry name" value="Alpha-hydoxy_acid_DH_FMN"/>
</dbReference>
<evidence type="ECO:0000256" key="5">
    <source>
        <dbReference type="ARBA" id="ARBA00024042"/>
    </source>
</evidence>
<dbReference type="Gene3D" id="3.20.20.70">
    <property type="entry name" value="Aldolase class I"/>
    <property type="match status" value="1"/>
</dbReference>
<keyword evidence="4" id="KW-0560">Oxidoreductase</keyword>
<name>A0ABS3T067_9FLAO</name>
<keyword evidence="2" id="KW-0285">Flavoprotein</keyword>
<organism evidence="7 8">
    <name type="scientific">Winogradskyella pelagia</name>
    <dbReference type="NCBI Taxonomy" id="2819984"/>
    <lineage>
        <taxon>Bacteria</taxon>
        <taxon>Pseudomonadati</taxon>
        <taxon>Bacteroidota</taxon>
        <taxon>Flavobacteriia</taxon>
        <taxon>Flavobacteriales</taxon>
        <taxon>Flavobacteriaceae</taxon>
        <taxon>Winogradskyella</taxon>
    </lineage>
</organism>
<dbReference type="PIRSF" id="PIRSF000138">
    <property type="entry name" value="Al-hdrx_acd_dh"/>
    <property type="match status" value="1"/>
</dbReference>
<evidence type="ECO:0000259" key="6">
    <source>
        <dbReference type="PROSITE" id="PS51349"/>
    </source>
</evidence>
<proteinExistence type="inferred from homology"/>
<protein>
    <submittedName>
        <fullName evidence="7">Alpha-hydroxy-acid oxidizing protein</fullName>
    </submittedName>
</protein>
<evidence type="ECO:0000256" key="1">
    <source>
        <dbReference type="ARBA" id="ARBA00001917"/>
    </source>
</evidence>
<dbReference type="Pfam" id="PF01070">
    <property type="entry name" value="FMN_dh"/>
    <property type="match status" value="1"/>
</dbReference>
<dbReference type="PANTHER" id="PTHR10578:SF107">
    <property type="entry name" value="2-HYDROXYACID OXIDASE 1"/>
    <property type="match status" value="1"/>
</dbReference>
<dbReference type="CDD" id="cd02809">
    <property type="entry name" value="alpha_hydroxyacid_oxid_FMN"/>
    <property type="match status" value="1"/>
</dbReference>
<dbReference type="InterPro" id="IPR008259">
    <property type="entry name" value="FMN_hydac_DH_AS"/>
</dbReference>
<accession>A0ABS3T067</accession>
<dbReference type="InterPro" id="IPR037396">
    <property type="entry name" value="FMN_HAD"/>
</dbReference>
<dbReference type="InterPro" id="IPR013785">
    <property type="entry name" value="Aldolase_TIM"/>
</dbReference>
<evidence type="ECO:0000256" key="3">
    <source>
        <dbReference type="ARBA" id="ARBA00022643"/>
    </source>
</evidence>
<dbReference type="PROSITE" id="PS00557">
    <property type="entry name" value="FMN_HYDROXY_ACID_DH_1"/>
    <property type="match status" value="1"/>
</dbReference>
<dbReference type="RefSeq" id="WP_208152970.1">
    <property type="nucleotide sequence ID" value="NZ_JAGEVF010000003.1"/>
</dbReference>
<comment type="similarity">
    <text evidence="5">Belongs to the FMN-dependent alpha-hydroxy acid dehydrogenase family.</text>
</comment>